<dbReference type="STRING" id="299255.SAMN02745129_2860"/>
<protein>
    <submittedName>
        <fullName evidence="3">NAD(P)-dependent dehydrogenase, short-chain alcohol dehydrogenase family</fullName>
    </submittedName>
</protein>
<dbReference type="PANTHER" id="PTHR45024">
    <property type="entry name" value="DEHYDROGENASES, SHORT CHAIN"/>
    <property type="match status" value="1"/>
</dbReference>
<dbReference type="Gene3D" id="3.40.50.720">
    <property type="entry name" value="NAD(P)-binding Rossmann-like Domain"/>
    <property type="match status" value="1"/>
</dbReference>
<keyword evidence="4" id="KW-1185">Reference proteome</keyword>
<dbReference type="GO" id="GO:0016491">
    <property type="term" value="F:oxidoreductase activity"/>
    <property type="evidence" value="ECO:0007669"/>
    <property type="project" value="UniProtKB-KW"/>
</dbReference>
<reference evidence="3 4" key="1">
    <citation type="submission" date="2016-11" db="EMBL/GenBank/DDBJ databases">
        <authorList>
            <person name="Jaros S."/>
            <person name="Januszkiewicz K."/>
            <person name="Wedrychowicz H."/>
        </authorList>
    </citation>
    <scope>NUCLEOTIDE SEQUENCE [LARGE SCALE GENOMIC DNA]</scope>
    <source>
        <strain evidence="3 4">DSM 16917</strain>
    </source>
</reference>
<dbReference type="Proteomes" id="UP000184268">
    <property type="component" value="Unassembled WGS sequence"/>
</dbReference>
<dbReference type="SUPFAM" id="SSF51735">
    <property type="entry name" value="NAD(P)-binding Rossmann-fold domains"/>
    <property type="match status" value="1"/>
</dbReference>
<accession>A0A1M5VN36</accession>
<dbReference type="InterPro" id="IPR002347">
    <property type="entry name" value="SDR_fam"/>
</dbReference>
<dbReference type="RefSeq" id="WP_067656839.1">
    <property type="nucleotide sequence ID" value="NZ_FQXG01000004.1"/>
</dbReference>
<evidence type="ECO:0000256" key="2">
    <source>
        <dbReference type="ARBA" id="ARBA00023002"/>
    </source>
</evidence>
<comment type="similarity">
    <text evidence="1">Belongs to the short-chain dehydrogenases/reductases (SDR) family.</text>
</comment>
<dbReference type="OrthoDB" id="20590at2"/>
<dbReference type="PRINTS" id="PR00081">
    <property type="entry name" value="GDHRDH"/>
</dbReference>
<proteinExistence type="inferred from homology"/>
<gene>
    <name evidence="3" type="ORF">SAMN02745129_2860</name>
</gene>
<dbReference type="InterPro" id="IPR036291">
    <property type="entry name" value="NAD(P)-bd_dom_sf"/>
</dbReference>
<evidence type="ECO:0000313" key="3">
    <source>
        <dbReference type="EMBL" id="SHH76454.1"/>
    </source>
</evidence>
<keyword evidence="2" id="KW-0560">Oxidoreductase</keyword>
<evidence type="ECO:0000313" key="4">
    <source>
        <dbReference type="Proteomes" id="UP000184268"/>
    </source>
</evidence>
<dbReference type="AlphaFoldDB" id="A0A1M5VN36"/>
<evidence type="ECO:0000256" key="1">
    <source>
        <dbReference type="ARBA" id="ARBA00006484"/>
    </source>
</evidence>
<dbReference type="Pfam" id="PF00106">
    <property type="entry name" value="adh_short"/>
    <property type="match status" value="1"/>
</dbReference>
<dbReference type="PANTHER" id="PTHR45024:SF2">
    <property type="entry name" value="SCP2 DOMAIN-CONTAINING PROTEIN"/>
    <property type="match status" value="1"/>
</dbReference>
<dbReference type="EMBL" id="FQXG01000004">
    <property type="protein sequence ID" value="SHH76454.1"/>
    <property type="molecule type" value="Genomic_DNA"/>
</dbReference>
<name>A0A1M5VN36_9GAMM</name>
<dbReference type="InterPro" id="IPR051687">
    <property type="entry name" value="Peroxisomal_Beta-Oxidation"/>
</dbReference>
<sequence>MLRFTDQVVMITGAGRGIGRAYALGLAARGATVIAVDLGCDMSGKGQDGSYIEDVVDLIKDMGGQAVGHCLDVRDRRNLDWLVSDTLERFGRIDGLICNAGTLLVQQGAGQNSDDHRLMMEMNHFSTVEAIQAVWPQMQLQRHGRILVTSASSSLYGDSRLVGYSASNLANVGLVNSLALESEEYGIRVNAICPACSTRLIQALDVPVNAEELTPDLIVPPMLWLMSDSAPNGEIVLAGGGHYSLARFQETEGIFLPLSQQRPERFAQEWGRLKEMPKSRPFVNYNERLQSIIKMLKLERR</sequence>
<organism evidence="3 4">
    <name type="scientific">Ferrimonas marina</name>
    <dbReference type="NCBI Taxonomy" id="299255"/>
    <lineage>
        <taxon>Bacteria</taxon>
        <taxon>Pseudomonadati</taxon>
        <taxon>Pseudomonadota</taxon>
        <taxon>Gammaproteobacteria</taxon>
        <taxon>Alteromonadales</taxon>
        <taxon>Ferrimonadaceae</taxon>
        <taxon>Ferrimonas</taxon>
    </lineage>
</organism>